<evidence type="ECO:0000313" key="3">
    <source>
        <dbReference type="Proteomes" id="UP001232148"/>
    </source>
</evidence>
<feature type="region of interest" description="Disordered" evidence="1">
    <location>
        <begin position="65"/>
        <end position="274"/>
    </location>
</feature>
<reference evidence="2" key="1">
    <citation type="submission" date="2021-06" db="EMBL/GenBank/DDBJ databases">
        <title>Comparative genomics, transcriptomics and evolutionary studies reveal genomic signatures of adaptation to plant cell wall in hemibiotrophic fungi.</title>
        <authorList>
            <consortium name="DOE Joint Genome Institute"/>
            <person name="Baroncelli R."/>
            <person name="Diaz J.F."/>
            <person name="Benocci T."/>
            <person name="Peng M."/>
            <person name="Battaglia E."/>
            <person name="Haridas S."/>
            <person name="Andreopoulos W."/>
            <person name="Labutti K."/>
            <person name="Pangilinan J."/>
            <person name="Floch G.L."/>
            <person name="Makela M.R."/>
            <person name="Henrissat B."/>
            <person name="Grigoriev I.V."/>
            <person name="Crouch J.A."/>
            <person name="De Vries R.P."/>
            <person name="Sukno S.A."/>
            <person name="Thon M.R."/>
        </authorList>
    </citation>
    <scope>NUCLEOTIDE SEQUENCE</scope>
    <source>
        <strain evidence="2">MAFF235873</strain>
    </source>
</reference>
<feature type="compositionally biased region" description="Basic and acidic residues" evidence="1">
    <location>
        <begin position="249"/>
        <end position="263"/>
    </location>
</feature>
<feature type="compositionally biased region" description="Polar residues" evidence="1">
    <location>
        <begin position="628"/>
        <end position="645"/>
    </location>
</feature>
<feature type="compositionally biased region" description="Polar residues" evidence="1">
    <location>
        <begin position="609"/>
        <end position="621"/>
    </location>
</feature>
<feature type="compositionally biased region" description="Low complexity" evidence="1">
    <location>
        <begin position="65"/>
        <end position="76"/>
    </location>
</feature>
<proteinExistence type="predicted"/>
<feature type="region of interest" description="Disordered" evidence="1">
    <location>
        <begin position="512"/>
        <end position="538"/>
    </location>
</feature>
<organism evidence="2 3">
    <name type="scientific">Colletotrichum zoysiae</name>
    <dbReference type="NCBI Taxonomy" id="1216348"/>
    <lineage>
        <taxon>Eukaryota</taxon>
        <taxon>Fungi</taxon>
        <taxon>Dikarya</taxon>
        <taxon>Ascomycota</taxon>
        <taxon>Pezizomycotina</taxon>
        <taxon>Sordariomycetes</taxon>
        <taxon>Hypocreomycetidae</taxon>
        <taxon>Glomerellales</taxon>
        <taxon>Glomerellaceae</taxon>
        <taxon>Colletotrichum</taxon>
        <taxon>Colletotrichum graminicola species complex</taxon>
    </lineage>
</organism>
<comment type="caution">
    <text evidence="2">The sequence shown here is derived from an EMBL/GenBank/DDBJ whole genome shotgun (WGS) entry which is preliminary data.</text>
</comment>
<name>A0AAD9H4G5_9PEZI</name>
<feature type="compositionally biased region" description="Basic and acidic residues" evidence="1">
    <location>
        <begin position="144"/>
        <end position="155"/>
    </location>
</feature>
<evidence type="ECO:0000256" key="1">
    <source>
        <dbReference type="SAM" id="MobiDB-lite"/>
    </source>
</evidence>
<feature type="compositionally biased region" description="Basic and acidic residues" evidence="1">
    <location>
        <begin position="173"/>
        <end position="183"/>
    </location>
</feature>
<feature type="compositionally biased region" description="Basic and acidic residues" evidence="1">
    <location>
        <begin position="205"/>
        <end position="220"/>
    </location>
</feature>
<accession>A0AAD9H4G5</accession>
<dbReference type="Proteomes" id="UP001232148">
    <property type="component" value="Unassembled WGS sequence"/>
</dbReference>
<feature type="region of interest" description="Disordered" evidence="1">
    <location>
        <begin position="325"/>
        <end position="364"/>
    </location>
</feature>
<gene>
    <name evidence="2" type="ORF">LX32DRAFT_712242</name>
</gene>
<evidence type="ECO:0000313" key="2">
    <source>
        <dbReference type="EMBL" id="KAK2021651.1"/>
    </source>
</evidence>
<protein>
    <submittedName>
        <fullName evidence="2">Uncharacterized protein</fullName>
    </submittedName>
</protein>
<sequence>MMRKILCCANVLPKEKEAKSGVEVKEALQDTKQAPIELVQLPPPAKLSGSNYNFESWLARNSTGSIASSSRSNLRSPELDFIPDPTSVEYVSDPEDGSQEVAKTRNWRRISRSISQDGSKRSLSPEDEKRFSIPSVNRPSSAPRPDDRKDDEKPPFDQAAYFQAVKSNNKRRIQAEVDSEHSSRSVSTRASYRFRELETVEEDPSDHQEELPGGPRDRIETAMSTGISALKAPRQPTRPPAAKLSIHGLKVDPTHFAPGDRRRSSCPKAETGSKVSATKLVIREQGSLPLIPSVPVRAARQDSGDQDDESFKTWCLSQCIPQADSQATLSSQTQGALDVNNPSVANVNSKHEIDPREKCGSPDIDIARNDIKSETKASFEATAASGRPHTTDSAQSPDGSDWETWLLAEKLTAQDDSVVVQQASEKNDKAAPPGAGSCPAESSDKDDMVSRPMSHASFCNLDSHSASKANLLVDRHEAPSVAHNSPSPTLEMDNNVAPAVAESAPVPELHYPSSSVYSSTQNTRQHSPMGSKDASCDKDADSLIDLDLAQFETFNNLKEQRSDESYRTAPDQGHDAVVPSIVLPIDDAPCGDVSVTLSKCHDETETPTNVIGIQSQGSPSDAQDIPCATQNGIQKDSPTRKSSFLQVLRNGKGSFSKGHGKSHSQPSADLGRPGPSSASYENPKPTGHAKTLSNLSIRSHMHPTSRSPEFTAPKLTESATAVWKRAFQVEHDQREAKYNTDLKKVTISARITHDNASHAMSSDGSTPNNELNARNSEVTLQLGQLVMSQQARDLYAVHKRPSTVVMAQKADNQEAAVGTH</sequence>
<feature type="region of interest" description="Disordered" evidence="1">
    <location>
        <begin position="420"/>
        <end position="449"/>
    </location>
</feature>
<feature type="compositionally biased region" description="Basic and acidic residues" evidence="1">
    <location>
        <begin position="118"/>
        <end position="131"/>
    </location>
</feature>
<dbReference type="AlphaFoldDB" id="A0AAD9H4G5"/>
<keyword evidence="3" id="KW-1185">Reference proteome</keyword>
<feature type="region of interest" description="Disordered" evidence="1">
    <location>
        <begin position="378"/>
        <end position="400"/>
    </location>
</feature>
<feature type="compositionally biased region" description="Polar residues" evidence="1">
    <location>
        <begin position="325"/>
        <end position="348"/>
    </location>
</feature>
<feature type="compositionally biased region" description="Basic and acidic residues" evidence="1">
    <location>
        <begin position="349"/>
        <end position="364"/>
    </location>
</feature>
<feature type="compositionally biased region" description="Polar residues" evidence="1">
    <location>
        <begin position="512"/>
        <end position="528"/>
    </location>
</feature>
<dbReference type="EMBL" id="MU843089">
    <property type="protein sequence ID" value="KAK2021651.1"/>
    <property type="molecule type" value="Genomic_DNA"/>
</dbReference>
<feature type="region of interest" description="Disordered" evidence="1">
    <location>
        <begin position="609"/>
        <end position="695"/>
    </location>
</feature>